<dbReference type="EMBL" id="VSSQ01079982">
    <property type="protein sequence ID" value="MPN29343.1"/>
    <property type="molecule type" value="Genomic_DNA"/>
</dbReference>
<dbReference type="PROSITE" id="PS50088">
    <property type="entry name" value="ANK_REPEAT"/>
    <property type="match status" value="1"/>
</dbReference>
<accession>A0A645H0E5</accession>
<dbReference type="Pfam" id="PF12796">
    <property type="entry name" value="Ank_2"/>
    <property type="match status" value="1"/>
</dbReference>
<dbReference type="InterPro" id="IPR036770">
    <property type="entry name" value="Ankyrin_rpt-contain_sf"/>
</dbReference>
<organism evidence="1">
    <name type="scientific">bioreactor metagenome</name>
    <dbReference type="NCBI Taxonomy" id="1076179"/>
    <lineage>
        <taxon>unclassified sequences</taxon>
        <taxon>metagenomes</taxon>
        <taxon>ecological metagenomes</taxon>
    </lineage>
</organism>
<name>A0A645H0E5_9ZZZZ</name>
<evidence type="ECO:0000313" key="1">
    <source>
        <dbReference type="EMBL" id="MPN29343.1"/>
    </source>
</evidence>
<dbReference type="Gene3D" id="1.25.40.20">
    <property type="entry name" value="Ankyrin repeat-containing domain"/>
    <property type="match status" value="1"/>
</dbReference>
<gene>
    <name evidence="1" type="ORF">SDC9_176796</name>
</gene>
<protein>
    <submittedName>
        <fullName evidence="1">Uncharacterized protein</fullName>
    </submittedName>
</protein>
<dbReference type="AlphaFoldDB" id="A0A645H0E5"/>
<comment type="caution">
    <text evidence="1">The sequence shown here is derived from an EMBL/GenBank/DDBJ whole genome shotgun (WGS) entry which is preliminary data.</text>
</comment>
<dbReference type="SMART" id="SM00248">
    <property type="entry name" value="ANK"/>
    <property type="match status" value="1"/>
</dbReference>
<dbReference type="InterPro" id="IPR002110">
    <property type="entry name" value="Ankyrin_rpt"/>
</dbReference>
<reference evidence="1" key="1">
    <citation type="submission" date="2019-08" db="EMBL/GenBank/DDBJ databases">
        <authorList>
            <person name="Kucharzyk K."/>
            <person name="Murdoch R.W."/>
            <person name="Higgins S."/>
            <person name="Loffler F."/>
        </authorList>
    </citation>
    <scope>NUCLEOTIDE SEQUENCE</scope>
</reference>
<sequence>MQTGKEKNKSFVFSDPENFFPESVKLSALARHEQFKAEDDAIMKSIELLVQYGADVDKGMLFYADREKKYLVENETPLIIACRIGRLDLIRFLLDSGADTSLQHLEKTALDHCRESNQFNSEKEQQEAIKLLQEK</sequence>
<proteinExistence type="predicted"/>
<dbReference type="PROSITE" id="PS50297">
    <property type="entry name" value="ANK_REP_REGION"/>
    <property type="match status" value="1"/>
</dbReference>
<dbReference type="SUPFAM" id="SSF48403">
    <property type="entry name" value="Ankyrin repeat"/>
    <property type="match status" value="1"/>
</dbReference>